<name>A0AAU9KJD9_9CILI</name>
<keyword evidence="3" id="KW-1185">Reference proteome</keyword>
<evidence type="ECO:0000313" key="2">
    <source>
        <dbReference type="EMBL" id="CAG9333460.1"/>
    </source>
</evidence>
<evidence type="ECO:0008006" key="4">
    <source>
        <dbReference type="Google" id="ProtNLM"/>
    </source>
</evidence>
<evidence type="ECO:0000256" key="1">
    <source>
        <dbReference type="SAM" id="SignalP"/>
    </source>
</evidence>
<proteinExistence type="predicted"/>
<gene>
    <name evidence="2" type="ORF">BSTOLATCC_MIC58272</name>
</gene>
<organism evidence="2 3">
    <name type="scientific">Blepharisma stoltei</name>
    <dbReference type="NCBI Taxonomy" id="1481888"/>
    <lineage>
        <taxon>Eukaryota</taxon>
        <taxon>Sar</taxon>
        <taxon>Alveolata</taxon>
        <taxon>Ciliophora</taxon>
        <taxon>Postciliodesmatophora</taxon>
        <taxon>Heterotrichea</taxon>
        <taxon>Heterotrichida</taxon>
        <taxon>Blepharismidae</taxon>
        <taxon>Blepharisma</taxon>
    </lineage>
</organism>
<protein>
    <recommendedName>
        <fullName evidence="4">Dickkopf N-terminal cysteine-rich domain-containing protein</fullName>
    </recommendedName>
</protein>
<evidence type="ECO:0000313" key="3">
    <source>
        <dbReference type="Proteomes" id="UP001162131"/>
    </source>
</evidence>
<dbReference type="AlphaFoldDB" id="A0AAU9KJD9"/>
<reference evidence="2" key="1">
    <citation type="submission" date="2021-09" db="EMBL/GenBank/DDBJ databases">
        <authorList>
            <consortium name="AG Swart"/>
            <person name="Singh M."/>
            <person name="Singh A."/>
            <person name="Seah K."/>
            <person name="Emmerich C."/>
        </authorList>
    </citation>
    <scope>NUCLEOTIDE SEQUENCE</scope>
    <source>
        <strain evidence="2">ATCC30299</strain>
    </source>
</reference>
<dbReference type="Proteomes" id="UP001162131">
    <property type="component" value="Unassembled WGS sequence"/>
</dbReference>
<feature type="signal peptide" evidence="1">
    <location>
        <begin position="1"/>
        <end position="21"/>
    </location>
</feature>
<comment type="caution">
    <text evidence="2">The sequence shown here is derived from an EMBL/GenBank/DDBJ whole genome shotgun (WGS) entry which is preliminary data.</text>
</comment>
<accession>A0AAU9KJD9</accession>
<sequence length="386" mass="43516">MAYPLKIIILIFNLLITCTISQKSDISIWIGTDLSEIKNVSDTCPSFTCRKAAQSFTSDTCMYFISTTNSYYAQKCSDKSKICVPLVDQNSTCVNPTPIINNKWPGEKCQKKEDCSIFGPNCVNGTCAGFDLGESCVDDNNCNPGLRCQTILGAQTCQKQIDIGKTSCNDDYDCVNGAGCYITSDPDNNTCVSYYSLSPQHEVYQCINDQNKLCQSGTCALKNESEPNVWACTIPLKNPQKLPTLCTTSDQCYSNKDPNFSPAYSIVQPCTCGWNKDRSSFCPLFPGDPPYFQYTQQHLKWLQSSEINKCNTVRREAEECQNDYWDSKNVELHKYYQGIVLYYAQMQESEDCVIKIFLRDWKDAEKDLDESALFYAVSLVYLMAII</sequence>
<dbReference type="EMBL" id="CAJZBQ010000056">
    <property type="protein sequence ID" value="CAG9333460.1"/>
    <property type="molecule type" value="Genomic_DNA"/>
</dbReference>
<feature type="chain" id="PRO_5043381341" description="Dickkopf N-terminal cysteine-rich domain-containing protein" evidence="1">
    <location>
        <begin position="22"/>
        <end position="386"/>
    </location>
</feature>
<keyword evidence="1" id="KW-0732">Signal</keyword>